<dbReference type="Pfam" id="PF07683">
    <property type="entry name" value="CobW_C"/>
    <property type="match status" value="1"/>
</dbReference>
<dbReference type="Pfam" id="PF02492">
    <property type="entry name" value="cobW"/>
    <property type="match status" value="1"/>
</dbReference>
<dbReference type="EMBL" id="CP003051">
    <property type="protein sequence ID" value="AGA91228.1"/>
    <property type="molecule type" value="Genomic_DNA"/>
</dbReference>
<comment type="catalytic activity">
    <reaction evidence="6">
        <text>GTP + H2O = GDP + phosphate + H(+)</text>
        <dbReference type="Rhea" id="RHEA:19669"/>
        <dbReference type="ChEBI" id="CHEBI:15377"/>
        <dbReference type="ChEBI" id="CHEBI:15378"/>
        <dbReference type="ChEBI" id="CHEBI:37565"/>
        <dbReference type="ChEBI" id="CHEBI:43474"/>
        <dbReference type="ChEBI" id="CHEBI:58189"/>
    </reaction>
    <physiologicalReaction direction="left-to-right" evidence="6">
        <dbReference type="Rhea" id="RHEA:19670"/>
    </physiologicalReaction>
</comment>
<evidence type="ECO:0000256" key="2">
    <source>
        <dbReference type="ARBA" id="ARBA00022801"/>
    </source>
</evidence>
<keyword evidence="2" id="KW-0378">Hydrolase</keyword>
<evidence type="ECO:0000259" key="8">
    <source>
        <dbReference type="SMART" id="SM00833"/>
    </source>
</evidence>
<dbReference type="PANTHER" id="PTHR13748:SF62">
    <property type="entry name" value="COBW DOMAIN-CONTAINING PROTEIN"/>
    <property type="match status" value="1"/>
</dbReference>
<dbReference type="GO" id="GO:0016787">
    <property type="term" value="F:hydrolase activity"/>
    <property type="evidence" value="ECO:0007669"/>
    <property type="project" value="UniProtKB-KW"/>
</dbReference>
<dbReference type="STRING" id="765912.Thimo_2501"/>
<dbReference type="SUPFAM" id="SSF90002">
    <property type="entry name" value="Hypothetical protein YjiA, C-terminal domain"/>
    <property type="match status" value="1"/>
</dbReference>
<dbReference type="eggNOG" id="COG0523">
    <property type="taxonomic scope" value="Bacteria"/>
</dbReference>
<dbReference type="RefSeq" id="WP_015281361.1">
    <property type="nucleotide sequence ID" value="NC_019940.1"/>
</dbReference>
<evidence type="ECO:0000256" key="7">
    <source>
        <dbReference type="SAM" id="MobiDB-lite"/>
    </source>
</evidence>
<sequence length="359" mass="39802">MPESLIPVTLLTGFLGSGKTTLLNHLVRQPELADALVIINEFGEVGLDHLLMSRLPDDSVVEMSSGCLCCTIRGDLVSTLKDAHWRFSRAGERRFDRVVIETTGLADPAPIVQTLMTVGVITRRYRFDGVVTTIDLTNADRTLDTQPEALKQAAMADCLLLTKADLAEPTAVKALEQRLLAINPSACRLQVHNGVVAPRTLLELGLYDPATKIPDVARWLGEEALLGVSGDHDAHDSAHDQEHGGHHAHAHDLNRHDDHISAFCLVLDEPLDESLLDTWLDLQRSLSGKDMLRIKGILNLRGRERPVVIHGVQHIQHPPVELPAWPSEDRRSKLVFITRDIPRETLAQSLDAFLDSWQR</sequence>
<dbReference type="Gene3D" id="3.40.50.300">
    <property type="entry name" value="P-loop containing nucleotide triphosphate hydrolases"/>
    <property type="match status" value="1"/>
</dbReference>
<dbReference type="InterPro" id="IPR003495">
    <property type="entry name" value="CobW/HypB/UreG_nucleotide-bd"/>
</dbReference>
<dbReference type="SUPFAM" id="SSF52540">
    <property type="entry name" value="P-loop containing nucleoside triphosphate hydrolases"/>
    <property type="match status" value="1"/>
</dbReference>
<protein>
    <submittedName>
        <fullName evidence="9">Putative GTPase, G3E family</fullName>
    </submittedName>
</protein>
<feature type="domain" description="CobW C-terminal" evidence="8">
    <location>
        <begin position="260"/>
        <end position="354"/>
    </location>
</feature>
<dbReference type="PATRIC" id="fig|765912.4.peg.2454"/>
<reference evidence="9 10" key="1">
    <citation type="submission" date="2011-09" db="EMBL/GenBank/DDBJ databases">
        <title>Complete sequence of chromosome of Thioflavicoccus mobilis 8321.</title>
        <authorList>
            <consortium name="US DOE Joint Genome Institute"/>
            <person name="Lucas S."/>
            <person name="Han J."/>
            <person name="Lapidus A."/>
            <person name="Cheng J.-F."/>
            <person name="Goodwin L."/>
            <person name="Pitluck S."/>
            <person name="Peters L."/>
            <person name="Ovchinnikova G."/>
            <person name="Lu M."/>
            <person name="Detter J.C."/>
            <person name="Han C."/>
            <person name="Tapia R."/>
            <person name="Land M."/>
            <person name="Hauser L."/>
            <person name="Kyrpides N."/>
            <person name="Ivanova N."/>
            <person name="Pagani I."/>
            <person name="Vogl K."/>
            <person name="Liu Z."/>
            <person name="Imhoff J."/>
            <person name="Thiel V."/>
            <person name="Frigaard N.-U."/>
            <person name="Bryant D."/>
            <person name="Woyke T."/>
        </authorList>
    </citation>
    <scope>NUCLEOTIDE SEQUENCE [LARGE SCALE GENOMIC DNA]</scope>
    <source>
        <strain evidence="9 10">8321</strain>
    </source>
</reference>
<keyword evidence="10" id="KW-1185">Reference proteome</keyword>
<evidence type="ECO:0000313" key="9">
    <source>
        <dbReference type="EMBL" id="AGA91228.1"/>
    </source>
</evidence>
<dbReference type="PANTHER" id="PTHR13748">
    <property type="entry name" value="COBW-RELATED"/>
    <property type="match status" value="1"/>
</dbReference>
<dbReference type="InterPro" id="IPR036627">
    <property type="entry name" value="CobW-likC_sf"/>
</dbReference>
<dbReference type="InterPro" id="IPR027417">
    <property type="entry name" value="P-loop_NTPase"/>
</dbReference>
<dbReference type="HOGENOM" id="CLU_017452_0_2_6"/>
<gene>
    <name evidence="9" type="ORF">Thimo_2501</name>
</gene>
<accession>L0GWU1</accession>
<evidence type="ECO:0000256" key="5">
    <source>
        <dbReference type="ARBA" id="ARBA00045658"/>
    </source>
</evidence>
<dbReference type="GO" id="GO:0000166">
    <property type="term" value="F:nucleotide binding"/>
    <property type="evidence" value="ECO:0007669"/>
    <property type="project" value="UniProtKB-KW"/>
</dbReference>
<dbReference type="SMART" id="SM00833">
    <property type="entry name" value="CobW_C"/>
    <property type="match status" value="1"/>
</dbReference>
<name>L0GWU1_9GAMM</name>
<evidence type="ECO:0000256" key="4">
    <source>
        <dbReference type="ARBA" id="ARBA00034320"/>
    </source>
</evidence>
<proteinExistence type="inferred from homology"/>
<keyword evidence="3" id="KW-0143">Chaperone</keyword>
<organism evidence="9 10">
    <name type="scientific">Thioflavicoccus mobilis 8321</name>
    <dbReference type="NCBI Taxonomy" id="765912"/>
    <lineage>
        <taxon>Bacteria</taxon>
        <taxon>Pseudomonadati</taxon>
        <taxon>Pseudomonadota</taxon>
        <taxon>Gammaproteobacteria</taxon>
        <taxon>Chromatiales</taxon>
        <taxon>Chromatiaceae</taxon>
        <taxon>Thioflavicoccus</taxon>
    </lineage>
</organism>
<feature type="region of interest" description="Disordered" evidence="7">
    <location>
        <begin position="230"/>
        <end position="251"/>
    </location>
</feature>
<dbReference type="KEGG" id="tmb:Thimo_2501"/>
<dbReference type="Gene3D" id="3.30.1220.10">
    <property type="entry name" value="CobW-like, C-terminal domain"/>
    <property type="match status" value="1"/>
</dbReference>
<dbReference type="InterPro" id="IPR051316">
    <property type="entry name" value="Zinc-reg_GTPase_activator"/>
</dbReference>
<comment type="function">
    <text evidence="5">Zinc chaperone that directly transfers zinc cofactor to target proteins, thereby activating them. Zinc is transferred from the CXCC motif in the GTPase domain to the zinc binding site in target proteins in a process requiring GTP hydrolysis.</text>
</comment>
<evidence type="ECO:0000256" key="6">
    <source>
        <dbReference type="ARBA" id="ARBA00049117"/>
    </source>
</evidence>
<keyword evidence="1" id="KW-0547">Nucleotide-binding</keyword>
<dbReference type="OrthoDB" id="9808822at2"/>
<evidence type="ECO:0000256" key="3">
    <source>
        <dbReference type="ARBA" id="ARBA00023186"/>
    </source>
</evidence>
<dbReference type="Proteomes" id="UP000010816">
    <property type="component" value="Chromosome"/>
</dbReference>
<dbReference type="GO" id="GO:0005737">
    <property type="term" value="C:cytoplasm"/>
    <property type="evidence" value="ECO:0007669"/>
    <property type="project" value="TreeGrafter"/>
</dbReference>
<evidence type="ECO:0000313" key="10">
    <source>
        <dbReference type="Proteomes" id="UP000010816"/>
    </source>
</evidence>
<evidence type="ECO:0000256" key="1">
    <source>
        <dbReference type="ARBA" id="ARBA00022741"/>
    </source>
</evidence>
<dbReference type="CDD" id="cd03112">
    <property type="entry name" value="CobW-like"/>
    <property type="match status" value="1"/>
</dbReference>
<dbReference type="AlphaFoldDB" id="L0GWU1"/>
<dbReference type="InterPro" id="IPR011629">
    <property type="entry name" value="CobW-like_C"/>
</dbReference>
<comment type="similarity">
    <text evidence="4">Belongs to the SIMIBI class G3E GTPase family. ZNG1 subfamily.</text>
</comment>